<reference evidence="2 3" key="1">
    <citation type="submission" date="2019-05" db="EMBL/GenBank/DDBJ databases">
        <title>Another draft genome of Portunus trituberculatus and its Hox gene families provides insights of decapod evolution.</title>
        <authorList>
            <person name="Jeong J.-H."/>
            <person name="Song I."/>
            <person name="Kim S."/>
            <person name="Choi T."/>
            <person name="Kim D."/>
            <person name="Ryu S."/>
            <person name="Kim W."/>
        </authorList>
    </citation>
    <scope>NUCLEOTIDE SEQUENCE [LARGE SCALE GENOMIC DNA]</scope>
    <source>
        <tissue evidence="2">Muscle</tissue>
    </source>
</reference>
<accession>A0A5B7J944</accession>
<evidence type="ECO:0000313" key="2">
    <source>
        <dbReference type="EMBL" id="MPC91349.1"/>
    </source>
</evidence>
<evidence type="ECO:0000256" key="1">
    <source>
        <dbReference type="SAM" id="SignalP"/>
    </source>
</evidence>
<proteinExistence type="predicted"/>
<feature type="chain" id="PRO_5023047124" description="Secreted protein" evidence="1">
    <location>
        <begin position="23"/>
        <end position="58"/>
    </location>
</feature>
<dbReference type="EMBL" id="VSRR010087431">
    <property type="protein sequence ID" value="MPC91349.1"/>
    <property type="molecule type" value="Genomic_DNA"/>
</dbReference>
<evidence type="ECO:0008006" key="4">
    <source>
        <dbReference type="Google" id="ProtNLM"/>
    </source>
</evidence>
<comment type="caution">
    <text evidence="2">The sequence shown here is derived from an EMBL/GenBank/DDBJ whole genome shotgun (WGS) entry which is preliminary data.</text>
</comment>
<sequence length="58" mass="6184">MKWAPLKLFALTIISASIRILCSPPDVLSSLSGQPILMFVTSRAATGVTLTGWCEPGH</sequence>
<organism evidence="2 3">
    <name type="scientific">Portunus trituberculatus</name>
    <name type="common">Swimming crab</name>
    <name type="synonym">Neptunus trituberculatus</name>
    <dbReference type="NCBI Taxonomy" id="210409"/>
    <lineage>
        <taxon>Eukaryota</taxon>
        <taxon>Metazoa</taxon>
        <taxon>Ecdysozoa</taxon>
        <taxon>Arthropoda</taxon>
        <taxon>Crustacea</taxon>
        <taxon>Multicrustacea</taxon>
        <taxon>Malacostraca</taxon>
        <taxon>Eumalacostraca</taxon>
        <taxon>Eucarida</taxon>
        <taxon>Decapoda</taxon>
        <taxon>Pleocyemata</taxon>
        <taxon>Brachyura</taxon>
        <taxon>Eubrachyura</taxon>
        <taxon>Portunoidea</taxon>
        <taxon>Portunidae</taxon>
        <taxon>Portuninae</taxon>
        <taxon>Portunus</taxon>
    </lineage>
</organism>
<evidence type="ECO:0000313" key="3">
    <source>
        <dbReference type="Proteomes" id="UP000324222"/>
    </source>
</evidence>
<dbReference type="Proteomes" id="UP000324222">
    <property type="component" value="Unassembled WGS sequence"/>
</dbReference>
<dbReference type="AlphaFoldDB" id="A0A5B7J944"/>
<keyword evidence="1" id="KW-0732">Signal</keyword>
<protein>
    <recommendedName>
        <fullName evidence="4">Secreted protein</fullName>
    </recommendedName>
</protein>
<gene>
    <name evidence="2" type="ORF">E2C01_086376</name>
</gene>
<keyword evidence="3" id="KW-1185">Reference proteome</keyword>
<name>A0A5B7J944_PORTR</name>
<feature type="signal peptide" evidence="1">
    <location>
        <begin position="1"/>
        <end position="22"/>
    </location>
</feature>